<dbReference type="SMART" id="SM00823">
    <property type="entry name" value="PKS_PP"/>
    <property type="match status" value="2"/>
</dbReference>
<dbReference type="PANTHER" id="PTHR45527:SF1">
    <property type="entry name" value="FATTY ACID SYNTHASE"/>
    <property type="match status" value="1"/>
</dbReference>
<dbReference type="Pfam" id="PF00550">
    <property type="entry name" value="PP-binding"/>
    <property type="match status" value="2"/>
</dbReference>
<dbReference type="InterPro" id="IPR009081">
    <property type="entry name" value="PP-bd_ACP"/>
</dbReference>
<dbReference type="Pfam" id="PF00501">
    <property type="entry name" value="AMP-binding"/>
    <property type="match status" value="2"/>
</dbReference>
<dbReference type="InterPro" id="IPR020806">
    <property type="entry name" value="PKS_PP-bd"/>
</dbReference>
<keyword evidence="2" id="KW-0596">Phosphopantetheine</keyword>
<evidence type="ECO:0000256" key="3">
    <source>
        <dbReference type="ARBA" id="ARBA00022553"/>
    </source>
</evidence>
<dbReference type="PANTHER" id="PTHR45527">
    <property type="entry name" value="NONRIBOSOMAL PEPTIDE SYNTHETASE"/>
    <property type="match status" value="1"/>
</dbReference>
<dbReference type="InterPro" id="IPR029058">
    <property type="entry name" value="AB_hydrolase_fold"/>
</dbReference>
<evidence type="ECO:0000259" key="4">
    <source>
        <dbReference type="PROSITE" id="PS50075"/>
    </source>
</evidence>
<dbReference type="InterPro" id="IPR010071">
    <property type="entry name" value="AA_adenyl_dom"/>
</dbReference>
<name>A0ABT0LI25_9GAMM</name>
<dbReference type="SUPFAM" id="SSF52777">
    <property type="entry name" value="CoA-dependent acyltransferases"/>
    <property type="match status" value="4"/>
</dbReference>
<dbReference type="InterPro" id="IPR036736">
    <property type="entry name" value="ACP-like_sf"/>
</dbReference>
<dbReference type="InterPro" id="IPR006162">
    <property type="entry name" value="Ppantetheine_attach_site"/>
</dbReference>
<dbReference type="Gene3D" id="3.30.300.30">
    <property type="match status" value="2"/>
</dbReference>
<reference evidence="5 6" key="1">
    <citation type="submission" date="2022-01" db="EMBL/GenBank/DDBJ databases">
        <title>Whole genome-based taxonomy of the Shewanellaceae.</title>
        <authorList>
            <person name="Martin-Rodriguez A.J."/>
        </authorList>
    </citation>
    <scope>NUCLEOTIDE SEQUENCE [LARGE SCALE GENOMIC DNA]</scope>
    <source>
        <strain evidence="5 6">DSM 17177</strain>
    </source>
</reference>
<dbReference type="PROSITE" id="PS00012">
    <property type="entry name" value="PHOSPHOPANTETHEINE"/>
    <property type="match status" value="1"/>
</dbReference>
<dbReference type="InterPro" id="IPR045851">
    <property type="entry name" value="AMP-bd_C_sf"/>
</dbReference>
<dbReference type="NCBIfam" id="TIGR01733">
    <property type="entry name" value="AA-adenyl-dom"/>
    <property type="match status" value="2"/>
</dbReference>
<dbReference type="Gene3D" id="2.30.38.10">
    <property type="entry name" value="Luciferase, Domain 3"/>
    <property type="match status" value="2"/>
</dbReference>
<proteinExistence type="predicted"/>
<dbReference type="SUPFAM" id="SSF53474">
    <property type="entry name" value="alpha/beta-Hydrolases"/>
    <property type="match status" value="1"/>
</dbReference>
<dbReference type="Proteomes" id="UP001203423">
    <property type="component" value="Unassembled WGS sequence"/>
</dbReference>
<feature type="domain" description="Carrier" evidence="4">
    <location>
        <begin position="2169"/>
        <end position="2244"/>
    </location>
</feature>
<evidence type="ECO:0000256" key="1">
    <source>
        <dbReference type="ARBA" id="ARBA00001957"/>
    </source>
</evidence>
<feature type="domain" description="Carrier" evidence="4">
    <location>
        <begin position="1020"/>
        <end position="1095"/>
    </location>
</feature>
<sequence>MSIPNFFNTDLFSLHPAQDNVWYDQRVYSYNPQYNITWYQVLDEAVDLSRLKQAWKKVVTDCDALRLDIQAQADGLPKQRVLPPEQIITEITALDFSGQVTDQAAQAWMRAQCEHVFDVERGERYQLALLKIESGRYYLFFCFHHLFIDAMCVCLICEQMLSAYQTLTAAAPSQMKALPDYRLVAEKAANYLLSNRYNRDQDYWQQFLQQHEMSRLPRLYLQQNQAHLFEVELSQQLTAELREFCQTHQTSLMGLLLSIVTLYFTRVLNSDELVVSSAVHGRRGKVGMQTVGMHSNLIVIATAVDEKRHFIDLLKQCNNQLRQGMRHSQFPYGHLSRITPNFRTDIQINYQFHPQSALGIKVDYLISASGSGPLNIRLIDFQDVDTLRLRMTYQDAYFNEIDIAQLCKRFMLLMEQCTQRPEDPLSYVDMLFEEEQHMLLLEWSQTDAPALENKEAQDKTLQQLFEEQVEKTPSNIALVFNDSSNNQFEDEQLTYQELNERANLLAHHIRAQYQEKHQQPLRPDTLIALYLDRSLEMIISILAVLKAGGAYVPISPEYPQERTLFMLNDTQASFVITQGHYQAQLNTWLDEAGIGCYPQDSSDLENNSHHQRCTIILSDSISSGISLSGDKWAIQPCTNPSLINHPTDLAYVIYTSGTTGKPKGVIIEHGSVLNTLLSMNSVYNITEKYRKISCFSHYTFDVSISEMFNSLCFGGELHLFSSNVRNNPDFLVDYIEQHQLNFVFVPPAVLAMMPQRELPSIQALIFAGEPCEPSACLYWAKHYALYNFYGPTETSIYASGKRVIERNLNEIGRSVDNGRLYVLSPMGSPVGIGTPGELFIGGAGLSRGYLNRPKLTAERFIDNPFATAADIEKGYTRLYKTGDIVRYLPDGDLVYLGRNDSQVKIHGHRIELGEIETALSRIDGVKQAVVIDRQHVNDSHSEYMSENRHYLAAYVVVETVNIDTKVFIKKVRQKLVIVLPGYMQPASFTLIERVPLTLNGKLDRQALPEPEFVDSDVYVAPCTEMEKQLCEIWHAVLGLERIGIHDNFFYIGGDSIAAIRLNAKGRQRANIDIPLAQLFAHPTIAELALELGTEALTIPRTGVNDETNDNSHILSFAQERLWFIEQFEGGSDIYHIPYLTRLQSATDTELLLQSINMIAARHPVLNSAYQEVSQAAGQETNHVASDTRTHLLNRPLSYQLNSLFNSAALEPAVKAEIATPFKLTEQAPIRLCLYELAPVSELSDNKQLGGSERYLLLMLHHIAFDGWSMEVFFNELIECYQSLMVGRAPNLPELSISYADFAYWQRDYLQGEVLDIQLNYWCEQLSNAETLNLTTDHVRPVKIDYQGADYSVSLDTTVSARLRTLAHTQNTTLYTVMLSGFYLLLSKLSNQQDIVIGTPSGNRQHAQTQSLIGFFVNVLALRVEVAPALSVKQFIKQVHVCVQGAKMHQELPFETLVSELGLERDMSRHPLFQVMFSVQKFGRDVVLQSSTLFTPVTFDNTPSVFSPAKYDLSLFVDDGGDELILQWNYALSLFTKDTIARFAQMYQKALTIMLEEPQILLGQVDLLSDEERYTLLHEWNQTEVPALDHKEAQDKTLQQLFEEQVEKTPSNIALVFNDSSNNQFEGEQLTYQELNERANLLAHHIRAQYQEKHQQPLRPDTLIALYLERSLELIISILAVLKAGGAYVPISPEYPADRTLFMLNDTQASFVITQGHYQAKLNAWLDEAGVDGQLEGSRNFEDNSYQRCTIVSSDSILSGSISSDDDEWTPLPCTNPSVINQAADLAYVIYTSGTTGQPKGVMIEHKAVINRLHWMQSQYPLMASDMVLQKTPYIFDVSVWELLWANQVGACVVVAAPELHTQPLVLNELIIKAKVTSLHFVPSMLNVFSQVLYSEGKTLPPSIKHVFCSGEALTAAHMDIFSKINIGNVQLSNLYGPTEAAIDVTYFDCSFAQGNGIPPIGKAMGNIKLYVLSDQLSPTPIGTPGELYIGGAGLARGYLNRPDLTAERFINNPFATADDIEKGYIRLYKTGDMVRYFPDGNLEFLGRNDSQVKIRGHRIELGEIEMALSKIAGVKQAVVINCQHVNDSHSEHKSDYHQYLAAYIVAETINIDTKIFIEELRQQLVITLPDYMQPSSFTFIENVPLTLNGKLDRKALPESELIDRDNYVMPCNEIEKQLCDIWQQVLGLKKIGTHDNFFHLGGNSIIAIRLIAIIKKEIHREVPVALLFSRPSIYLLSEALLDKESLLFLPLTPRSASNKKLFMIHPSIAGSEVYQGLAEQLKPQWQCFGVNNYNLIYEDKISDVKELAQRYVTEIVTQLSKNEPVVLFGWSMGGLIALEISHLLEDRGWQQVTLYLVDTHLMSSADNYSEKDVHEWERLHTLQIRQRLVNDGYGVDYIEKAIAIISIEREIMFSFANICLESTKVILFQAKFDLELKVNRNQFDLDCQIEAIRSCLSSDLKVVPIERCHHYNILNSKVISNYFLRE</sequence>
<dbReference type="InterPro" id="IPR000873">
    <property type="entry name" value="AMP-dep_synth/lig_dom"/>
</dbReference>
<dbReference type="PROSITE" id="PS50075">
    <property type="entry name" value="CARRIER"/>
    <property type="match status" value="2"/>
</dbReference>
<dbReference type="InterPro" id="IPR001242">
    <property type="entry name" value="Condensation_dom"/>
</dbReference>
<dbReference type="CDD" id="cd05930">
    <property type="entry name" value="A_NRPS"/>
    <property type="match status" value="2"/>
</dbReference>
<evidence type="ECO:0000313" key="5">
    <source>
        <dbReference type="EMBL" id="MCL1127358.1"/>
    </source>
</evidence>
<organism evidence="5 6">
    <name type="scientific">Shewanella surugensis</name>
    <dbReference type="NCBI Taxonomy" id="212020"/>
    <lineage>
        <taxon>Bacteria</taxon>
        <taxon>Pseudomonadati</taxon>
        <taxon>Pseudomonadota</taxon>
        <taxon>Gammaproteobacteria</taxon>
        <taxon>Alteromonadales</taxon>
        <taxon>Shewanellaceae</taxon>
        <taxon>Shewanella</taxon>
    </lineage>
</organism>
<dbReference type="Gene3D" id="3.30.559.10">
    <property type="entry name" value="Chloramphenicol acetyltransferase-like domain"/>
    <property type="match status" value="2"/>
</dbReference>
<keyword evidence="6" id="KW-1185">Reference proteome</keyword>
<evidence type="ECO:0000256" key="2">
    <source>
        <dbReference type="ARBA" id="ARBA00022450"/>
    </source>
</evidence>
<dbReference type="InterPro" id="IPR023213">
    <property type="entry name" value="CAT-like_dom_sf"/>
</dbReference>
<dbReference type="InterPro" id="IPR020845">
    <property type="entry name" value="AMP-binding_CS"/>
</dbReference>
<dbReference type="EMBL" id="JAKIKS010000149">
    <property type="protein sequence ID" value="MCL1127358.1"/>
    <property type="molecule type" value="Genomic_DNA"/>
</dbReference>
<dbReference type="RefSeq" id="WP_248942766.1">
    <property type="nucleotide sequence ID" value="NZ_JAKIKS010000149.1"/>
</dbReference>
<dbReference type="Pfam" id="PF00975">
    <property type="entry name" value="Thioesterase"/>
    <property type="match status" value="1"/>
</dbReference>
<protein>
    <submittedName>
        <fullName evidence="5">Amino acid adenylation domain-containing protein</fullName>
    </submittedName>
</protein>
<dbReference type="Pfam" id="PF00668">
    <property type="entry name" value="Condensation"/>
    <property type="match status" value="2"/>
</dbReference>
<gene>
    <name evidence="5" type="ORF">L2764_23510</name>
</gene>
<dbReference type="CDD" id="cd19531">
    <property type="entry name" value="LCL_NRPS-like"/>
    <property type="match status" value="1"/>
</dbReference>
<accession>A0ABT0LI25</accession>
<dbReference type="NCBIfam" id="NF003417">
    <property type="entry name" value="PRK04813.1"/>
    <property type="match status" value="4"/>
</dbReference>
<comment type="caution">
    <text evidence="5">The sequence shown here is derived from an EMBL/GenBank/DDBJ whole genome shotgun (WGS) entry which is preliminary data.</text>
</comment>
<keyword evidence="3" id="KW-0597">Phosphoprotein</keyword>
<dbReference type="Gene3D" id="1.10.1200.10">
    <property type="entry name" value="ACP-like"/>
    <property type="match status" value="1"/>
</dbReference>
<dbReference type="InterPro" id="IPR001031">
    <property type="entry name" value="Thioesterase"/>
</dbReference>
<dbReference type="Gene3D" id="3.40.50.980">
    <property type="match status" value="4"/>
</dbReference>
<dbReference type="Gene3D" id="3.30.559.30">
    <property type="entry name" value="Nonribosomal peptide synthetase, condensation domain"/>
    <property type="match status" value="2"/>
</dbReference>
<dbReference type="PROSITE" id="PS00455">
    <property type="entry name" value="AMP_BINDING"/>
    <property type="match status" value="2"/>
</dbReference>
<comment type="cofactor">
    <cofactor evidence="1">
        <name>pantetheine 4'-phosphate</name>
        <dbReference type="ChEBI" id="CHEBI:47942"/>
    </cofactor>
</comment>
<dbReference type="SUPFAM" id="SSF56801">
    <property type="entry name" value="Acetyl-CoA synthetase-like"/>
    <property type="match status" value="2"/>
</dbReference>
<evidence type="ECO:0000313" key="6">
    <source>
        <dbReference type="Proteomes" id="UP001203423"/>
    </source>
</evidence>
<dbReference type="Gene3D" id="3.40.50.1820">
    <property type="entry name" value="alpha/beta hydrolase"/>
    <property type="match status" value="1"/>
</dbReference>
<dbReference type="SUPFAM" id="SSF47336">
    <property type="entry name" value="ACP-like"/>
    <property type="match status" value="2"/>
</dbReference>